<feature type="domain" description="HTH cro/C1-type" evidence="3">
    <location>
        <begin position="8"/>
        <end position="39"/>
    </location>
</feature>
<accession>A0A4R6BMR9</accession>
<dbReference type="PANTHER" id="PTHR34475:SF1">
    <property type="entry name" value="CYTOSKELETON PROTEIN RODZ"/>
    <property type="match status" value="1"/>
</dbReference>
<keyword evidence="5" id="KW-1185">Reference proteome</keyword>
<dbReference type="Proteomes" id="UP000295328">
    <property type="component" value="Unassembled WGS sequence"/>
</dbReference>
<dbReference type="Gene3D" id="1.10.260.40">
    <property type="entry name" value="lambda repressor-like DNA-binding domains"/>
    <property type="match status" value="1"/>
</dbReference>
<dbReference type="SMART" id="SM00530">
    <property type="entry name" value="HTH_XRE"/>
    <property type="match status" value="1"/>
</dbReference>
<name>A0A4R6BMR9_9STAP</name>
<dbReference type="CDD" id="cd00093">
    <property type="entry name" value="HTH_XRE"/>
    <property type="match status" value="1"/>
</dbReference>
<evidence type="ECO:0000313" key="5">
    <source>
        <dbReference type="Proteomes" id="UP000295328"/>
    </source>
</evidence>
<dbReference type="Pfam" id="PF13413">
    <property type="entry name" value="HTH_25"/>
    <property type="match status" value="1"/>
</dbReference>
<dbReference type="GO" id="GO:0003677">
    <property type="term" value="F:DNA binding"/>
    <property type="evidence" value="ECO:0007669"/>
    <property type="project" value="InterPro"/>
</dbReference>
<evidence type="ECO:0000259" key="3">
    <source>
        <dbReference type="PROSITE" id="PS50943"/>
    </source>
</evidence>
<protein>
    <submittedName>
        <fullName evidence="4">Helix-turn-helix domain-containing protein</fullName>
    </submittedName>
</protein>
<organism evidence="4 5">
    <name type="scientific">Macrococcus hajekii</name>
    <dbReference type="NCBI Taxonomy" id="198482"/>
    <lineage>
        <taxon>Bacteria</taxon>
        <taxon>Bacillati</taxon>
        <taxon>Bacillota</taxon>
        <taxon>Bacilli</taxon>
        <taxon>Bacillales</taxon>
        <taxon>Staphylococcaceae</taxon>
        <taxon>Macrococcus</taxon>
    </lineage>
</organism>
<keyword evidence="2" id="KW-0812">Transmembrane</keyword>
<dbReference type="PANTHER" id="PTHR34475">
    <property type="match status" value="1"/>
</dbReference>
<feature type="compositionally biased region" description="Polar residues" evidence="1">
    <location>
        <begin position="143"/>
        <end position="152"/>
    </location>
</feature>
<dbReference type="EMBL" id="SCWE01000001">
    <property type="protein sequence ID" value="TDM03139.1"/>
    <property type="molecule type" value="Genomic_DNA"/>
</dbReference>
<keyword evidence="2" id="KW-0472">Membrane</keyword>
<evidence type="ECO:0000256" key="2">
    <source>
        <dbReference type="SAM" id="Phobius"/>
    </source>
</evidence>
<evidence type="ECO:0000313" key="4">
    <source>
        <dbReference type="EMBL" id="TDM03139.1"/>
    </source>
</evidence>
<keyword evidence="2" id="KW-1133">Transmembrane helix</keyword>
<dbReference type="RefSeq" id="WP_133429227.1">
    <property type="nucleotide sequence ID" value="NZ_BMCC01000001.1"/>
</dbReference>
<dbReference type="InterPro" id="IPR050400">
    <property type="entry name" value="Bact_Cytoskel_RodZ"/>
</dbReference>
<dbReference type="InterPro" id="IPR010982">
    <property type="entry name" value="Lambda_DNA-bd_dom_sf"/>
</dbReference>
<reference evidence="4 5" key="1">
    <citation type="submission" date="2019-01" db="EMBL/GenBank/DDBJ databases">
        <title>Draft genome sequences of the type strains of six Macrococcus species.</title>
        <authorList>
            <person name="Mazhar S."/>
            <person name="Altermann E."/>
            <person name="Hill C."/>
            <person name="Mcauliffe O."/>
        </authorList>
    </citation>
    <scope>NUCLEOTIDE SEQUENCE [LARGE SCALE GENOMIC DNA]</scope>
    <source>
        <strain evidence="4 5">CCM4809</strain>
    </source>
</reference>
<feature type="region of interest" description="Disordered" evidence="1">
    <location>
        <begin position="143"/>
        <end position="163"/>
    </location>
</feature>
<dbReference type="PROSITE" id="PS50943">
    <property type="entry name" value="HTH_CROC1"/>
    <property type="match status" value="1"/>
</dbReference>
<comment type="caution">
    <text evidence="4">The sequence shown here is derived from an EMBL/GenBank/DDBJ whole genome shotgun (WGS) entry which is preliminary data.</text>
</comment>
<dbReference type="OrthoDB" id="9797543at2"/>
<dbReference type="SUPFAM" id="SSF47413">
    <property type="entry name" value="lambda repressor-like DNA-binding domains"/>
    <property type="match status" value="1"/>
</dbReference>
<sequence>MKPIGKILKSKRESLGMTLLDMEQRIRIQRQYITMIENNDFESLPNPDYAVGFVKKYADSVNLNGDKLIEEHQAELPTSKISAREAKKALKTHTAQDTEVVLPLIKLIALVTVLCTIVWLFAVYLFPAEEKWEAESINPSRNIASKSETTTKPVAKNKEQTKEPAATTVNYHSFDGTVLNYDVKTNEPVSIRIKSSVPAWIQLDDDQKKSYTFQNVTDRTVKINKNVKTFRLMSGNDPSLTVTLNGQKVDVPKDAEQLITRTYQFNIMKEKGA</sequence>
<proteinExistence type="predicted"/>
<dbReference type="AlphaFoldDB" id="A0A4R6BMR9"/>
<gene>
    <name evidence="4" type="ORF">ERX37_03375</name>
</gene>
<dbReference type="InterPro" id="IPR001387">
    <property type="entry name" value="Cro/C1-type_HTH"/>
</dbReference>
<feature type="transmembrane region" description="Helical" evidence="2">
    <location>
        <begin position="107"/>
        <end position="126"/>
    </location>
</feature>
<evidence type="ECO:0000256" key="1">
    <source>
        <dbReference type="SAM" id="MobiDB-lite"/>
    </source>
</evidence>